<evidence type="ECO:0000313" key="5">
    <source>
        <dbReference type="Proteomes" id="UP000583929"/>
    </source>
</evidence>
<feature type="compositionally biased region" description="Basic and acidic residues" evidence="1">
    <location>
        <begin position="64"/>
        <end position="79"/>
    </location>
</feature>
<dbReference type="EMBL" id="JAATIP010000028">
    <property type="protein sequence ID" value="KAF4390515.1"/>
    <property type="molecule type" value="Genomic_DNA"/>
</dbReference>
<keyword evidence="5" id="KW-1185">Reference proteome</keyword>
<dbReference type="AlphaFoldDB" id="A0A7J6H5Y9"/>
<protein>
    <submittedName>
        <fullName evidence="2">Uncharacterized protein</fullName>
    </submittedName>
</protein>
<organism evidence="2 4">
    <name type="scientific">Cannabis sativa</name>
    <name type="common">Hemp</name>
    <name type="synonym">Marijuana</name>
    <dbReference type="NCBI Taxonomy" id="3483"/>
    <lineage>
        <taxon>Eukaryota</taxon>
        <taxon>Viridiplantae</taxon>
        <taxon>Streptophyta</taxon>
        <taxon>Embryophyta</taxon>
        <taxon>Tracheophyta</taxon>
        <taxon>Spermatophyta</taxon>
        <taxon>Magnoliopsida</taxon>
        <taxon>eudicotyledons</taxon>
        <taxon>Gunneridae</taxon>
        <taxon>Pentapetalae</taxon>
        <taxon>rosids</taxon>
        <taxon>fabids</taxon>
        <taxon>Rosales</taxon>
        <taxon>Cannabaceae</taxon>
        <taxon>Cannabis</taxon>
    </lineage>
</organism>
<sequence length="331" mass="35378">MEQVDSGEGHLRGECTLGSPVTILNERGSKFPLFGPWLNFGSSYASCFSGNLLLSSSRAKPRKNKSELVGEVVRSKEKTAPPSSLPLKSNGVGSVGAVSPLDSRMALPPRAEDGQRSKLCKRGQALGGVSRPDNLPVLEENLNLVVGEDDCVGAVFKGDVDKSINVLPLVLERPTNGILDGDFGSKLGSANVKPAQGSEVVGQLEEKRALFNFFKAQEDYTHELEALEHSGKLKRKIIAIDIGVQPSSECNERTTPVKKRRLDLDTCSLGKKPFVPSRRFKSVVRDFPKGTGACGGPIEASAVHGSDESSEEPLDSEEVAKQSLEGQGPIA</sequence>
<name>A0A7J6H5Y9_CANSA</name>
<dbReference type="EMBL" id="JAATIQ010000001">
    <property type="protein sequence ID" value="KAF4404737.1"/>
    <property type="molecule type" value="Genomic_DNA"/>
</dbReference>
<evidence type="ECO:0000256" key="1">
    <source>
        <dbReference type="SAM" id="MobiDB-lite"/>
    </source>
</evidence>
<dbReference type="Proteomes" id="UP000583929">
    <property type="component" value="Unassembled WGS sequence"/>
</dbReference>
<reference evidence="4 5" key="1">
    <citation type="journal article" date="2020" name="bioRxiv">
        <title>Sequence and annotation of 42 cannabis genomes reveals extensive copy number variation in cannabinoid synthesis and pathogen resistance genes.</title>
        <authorList>
            <person name="Mckernan K.J."/>
            <person name="Helbert Y."/>
            <person name="Kane L.T."/>
            <person name="Ebling H."/>
            <person name="Zhang L."/>
            <person name="Liu B."/>
            <person name="Eaton Z."/>
            <person name="Mclaughlin S."/>
            <person name="Kingan S."/>
            <person name="Baybayan P."/>
            <person name="Concepcion G."/>
            <person name="Jordan M."/>
            <person name="Riva A."/>
            <person name="Barbazuk W."/>
            <person name="Harkins T."/>
        </authorList>
    </citation>
    <scope>NUCLEOTIDE SEQUENCE [LARGE SCALE GENOMIC DNA]</scope>
    <source>
        <strain evidence="4 5">cv. Jamaican Lion 4</strain>
        <strain evidence="3">Father</strain>
        <strain evidence="2">Mother</strain>
        <tissue evidence="2">Leaf</tissue>
    </source>
</reference>
<feature type="compositionally biased region" description="Acidic residues" evidence="1">
    <location>
        <begin position="308"/>
        <end position="317"/>
    </location>
</feature>
<evidence type="ECO:0000313" key="4">
    <source>
        <dbReference type="Proteomes" id="UP000525078"/>
    </source>
</evidence>
<dbReference type="Proteomes" id="UP000525078">
    <property type="component" value="Unassembled WGS sequence"/>
</dbReference>
<evidence type="ECO:0000313" key="2">
    <source>
        <dbReference type="EMBL" id="KAF4390515.1"/>
    </source>
</evidence>
<gene>
    <name evidence="2" type="ORF">F8388_006012</name>
    <name evidence="3" type="ORF">G4B88_006123</name>
</gene>
<feature type="region of interest" description="Disordered" evidence="1">
    <location>
        <begin position="64"/>
        <end position="92"/>
    </location>
</feature>
<evidence type="ECO:0000313" key="3">
    <source>
        <dbReference type="EMBL" id="KAF4404737.1"/>
    </source>
</evidence>
<feature type="region of interest" description="Disordered" evidence="1">
    <location>
        <begin position="289"/>
        <end position="331"/>
    </location>
</feature>
<accession>A0A7J6H5Y9</accession>
<proteinExistence type="predicted"/>
<comment type="caution">
    <text evidence="2">The sequence shown here is derived from an EMBL/GenBank/DDBJ whole genome shotgun (WGS) entry which is preliminary data.</text>
</comment>